<dbReference type="AlphaFoldDB" id="A0A8J7MCR3"/>
<evidence type="ECO:0000256" key="2">
    <source>
        <dbReference type="ARBA" id="ARBA00022980"/>
    </source>
</evidence>
<dbReference type="FunFam" id="2.40.50.100:FF:000020">
    <property type="entry name" value="50S ribosomal protein L27"/>
    <property type="match status" value="1"/>
</dbReference>
<feature type="region of interest" description="Disordered" evidence="6">
    <location>
        <begin position="1"/>
        <end position="21"/>
    </location>
</feature>
<dbReference type="PROSITE" id="PS00831">
    <property type="entry name" value="RIBOSOMAL_L27"/>
    <property type="match status" value="1"/>
</dbReference>
<gene>
    <name evidence="5 7" type="primary">rpmA</name>
    <name evidence="7" type="ORF">JIN82_06070</name>
</gene>
<evidence type="ECO:0000256" key="4">
    <source>
        <dbReference type="ARBA" id="ARBA00035175"/>
    </source>
</evidence>
<keyword evidence="8" id="KW-1185">Reference proteome</keyword>
<reference evidence="7" key="1">
    <citation type="submission" date="2021-01" db="EMBL/GenBank/DDBJ databases">
        <title>Modified the classification status of verrucomicrobia.</title>
        <authorList>
            <person name="Feng X."/>
        </authorList>
    </citation>
    <scope>NUCLEOTIDE SEQUENCE</scope>
    <source>
        <strain evidence="7">_KCTC 22039</strain>
    </source>
</reference>
<dbReference type="HAMAP" id="MF_00539">
    <property type="entry name" value="Ribosomal_bL27"/>
    <property type="match status" value="1"/>
</dbReference>
<comment type="similarity">
    <text evidence="1 5">Belongs to the bacterial ribosomal protein bL27 family.</text>
</comment>
<evidence type="ECO:0000256" key="1">
    <source>
        <dbReference type="ARBA" id="ARBA00010797"/>
    </source>
</evidence>
<keyword evidence="2 5" id="KW-0689">Ribosomal protein</keyword>
<protein>
    <recommendedName>
        <fullName evidence="4 5">Large ribosomal subunit protein bL27</fullName>
    </recommendedName>
</protein>
<dbReference type="InterPro" id="IPR001684">
    <property type="entry name" value="Ribosomal_bL27"/>
</dbReference>
<dbReference type="PANTHER" id="PTHR15893">
    <property type="entry name" value="RIBOSOMAL PROTEIN L27"/>
    <property type="match status" value="1"/>
</dbReference>
<dbReference type="NCBIfam" id="TIGR00062">
    <property type="entry name" value="L27"/>
    <property type="match status" value="1"/>
</dbReference>
<evidence type="ECO:0000313" key="7">
    <source>
        <dbReference type="EMBL" id="MBK1790718.1"/>
    </source>
</evidence>
<accession>A0A8J7MCR3</accession>
<evidence type="ECO:0000256" key="3">
    <source>
        <dbReference type="ARBA" id="ARBA00023274"/>
    </source>
</evidence>
<sequence length="84" mass="9099">MAHKKGQGSVKNGRDSRSKRLGVKKFGGEKVIAGNIIIRQRGTKWHPGRGVGIGKDHTIFALEEGQVYFDKGGRRVNVGELASA</sequence>
<dbReference type="InterPro" id="IPR018261">
    <property type="entry name" value="Ribosomal_bL27_CS"/>
</dbReference>
<name>A0A8J7MCR3_9BACT</name>
<evidence type="ECO:0000313" key="8">
    <source>
        <dbReference type="Proteomes" id="UP000624703"/>
    </source>
</evidence>
<dbReference type="Pfam" id="PF01016">
    <property type="entry name" value="Ribosomal_L27"/>
    <property type="match status" value="1"/>
</dbReference>
<comment type="caution">
    <text evidence="7">The sequence shown here is derived from an EMBL/GenBank/DDBJ whole genome shotgun (WGS) entry which is preliminary data.</text>
</comment>
<dbReference type="EMBL" id="JAENIM010000032">
    <property type="protein sequence ID" value="MBK1790718.1"/>
    <property type="molecule type" value="Genomic_DNA"/>
</dbReference>
<dbReference type="RefSeq" id="WP_200310741.1">
    <property type="nucleotide sequence ID" value="NZ_JAENIM010000032.1"/>
</dbReference>
<dbReference type="GO" id="GO:0022625">
    <property type="term" value="C:cytosolic large ribosomal subunit"/>
    <property type="evidence" value="ECO:0007669"/>
    <property type="project" value="TreeGrafter"/>
</dbReference>
<dbReference type="GO" id="GO:0006412">
    <property type="term" value="P:translation"/>
    <property type="evidence" value="ECO:0007669"/>
    <property type="project" value="UniProtKB-UniRule"/>
</dbReference>
<dbReference type="Proteomes" id="UP000624703">
    <property type="component" value="Unassembled WGS sequence"/>
</dbReference>
<dbReference type="PRINTS" id="PR00063">
    <property type="entry name" value="RIBOSOMALL27"/>
</dbReference>
<evidence type="ECO:0000256" key="5">
    <source>
        <dbReference type="HAMAP-Rule" id="MF_00539"/>
    </source>
</evidence>
<dbReference type="SUPFAM" id="SSF110324">
    <property type="entry name" value="Ribosomal L27 protein-like"/>
    <property type="match status" value="1"/>
</dbReference>
<organism evidence="7 8">
    <name type="scientific">Persicirhabdus sediminis</name>
    <dbReference type="NCBI Taxonomy" id="454144"/>
    <lineage>
        <taxon>Bacteria</taxon>
        <taxon>Pseudomonadati</taxon>
        <taxon>Verrucomicrobiota</taxon>
        <taxon>Verrucomicrobiia</taxon>
        <taxon>Verrucomicrobiales</taxon>
        <taxon>Verrucomicrobiaceae</taxon>
        <taxon>Persicirhabdus</taxon>
    </lineage>
</organism>
<evidence type="ECO:0000256" key="6">
    <source>
        <dbReference type="SAM" id="MobiDB-lite"/>
    </source>
</evidence>
<dbReference type="Gene3D" id="2.40.50.100">
    <property type="match status" value="1"/>
</dbReference>
<dbReference type="GO" id="GO:0003735">
    <property type="term" value="F:structural constituent of ribosome"/>
    <property type="evidence" value="ECO:0007669"/>
    <property type="project" value="InterPro"/>
</dbReference>
<proteinExistence type="inferred from homology"/>
<dbReference type="PANTHER" id="PTHR15893:SF0">
    <property type="entry name" value="LARGE RIBOSOMAL SUBUNIT PROTEIN BL27M"/>
    <property type="match status" value="1"/>
</dbReference>
<keyword evidence="3 5" id="KW-0687">Ribonucleoprotein</keyword>